<reference evidence="1 2" key="1">
    <citation type="submission" date="2015-09" db="EMBL/GenBank/DDBJ databases">
        <authorList>
            <consortium name="Pathogen Informatics"/>
        </authorList>
    </citation>
    <scope>NUCLEOTIDE SEQUENCE [LARGE SCALE GENOMIC DNA]</scope>
    <source>
        <strain evidence="1 2">2789STDY5834842</strain>
    </source>
</reference>
<name>A0A174NQ16_PHOVU</name>
<proteinExistence type="predicted"/>
<sequence>MELMDATWRPLFLLYNNGSCFLSLSADEDKTYFNLSTTHAPS</sequence>
<protein>
    <submittedName>
        <fullName evidence="1">Uncharacterized protein</fullName>
    </submittedName>
</protein>
<dbReference type="AlphaFoldDB" id="A0A174NQ16"/>
<organism evidence="1 2">
    <name type="scientific">Phocaeicola vulgatus</name>
    <name type="common">Bacteroides vulgatus</name>
    <dbReference type="NCBI Taxonomy" id="821"/>
    <lineage>
        <taxon>Bacteria</taxon>
        <taxon>Pseudomonadati</taxon>
        <taxon>Bacteroidota</taxon>
        <taxon>Bacteroidia</taxon>
        <taxon>Bacteroidales</taxon>
        <taxon>Bacteroidaceae</taxon>
        <taxon>Phocaeicola</taxon>
    </lineage>
</organism>
<gene>
    <name evidence="1" type="ORF">ERS852457_04182</name>
</gene>
<evidence type="ECO:0000313" key="1">
    <source>
        <dbReference type="EMBL" id="CUP48019.1"/>
    </source>
</evidence>
<evidence type="ECO:0000313" key="2">
    <source>
        <dbReference type="Proteomes" id="UP000095333"/>
    </source>
</evidence>
<accession>A0A174NQ16</accession>
<dbReference type="Proteomes" id="UP000095333">
    <property type="component" value="Unassembled WGS sequence"/>
</dbReference>
<dbReference type="EMBL" id="CYZI01000058">
    <property type="protein sequence ID" value="CUP48019.1"/>
    <property type="molecule type" value="Genomic_DNA"/>
</dbReference>